<protein>
    <submittedName>
        <fullName evidence="2">Unannotated protein</fullName>
    </submittedName>
</protein>
<dbReference type="SUPFAM" id="SSF160631">
    <property type="entry name" value="SMI1/KNR4-like"/>
    <property type="match status" value="1"/>
</dbReference>
<dbReference type="Pfam" id="PF14567">
    <property type="entry name" value="SUKH_5"/>
    <property type="match status" value="1"/>
</dbReference>
<dbReference type="InterPro" id="IPR018958">
    <property type="entry name" value="Knr4/Smi1-like_dom"/>
</dbReference>
<feature type="domain" description="Knr4/Smi1-like" evidence="1">
    <location>
        <begin position="37"/>
        <end position="158"/>
    </location>
</feature>
<dbReference type="InterPro" id="IPR037883">
    <property type="entry name" value="Knr4/Smi1-like_sf"/>
</dbReference>
<accession>A0A6J6GMP9</accession>
<evidence type="ECO:0000259" key="1">
    <source>
        <dbReference type="SMART" id="SM00860"/>
    </source>
</evidence>
<proteinExistence type="predicted"/>
<gene>
    <name evidence="2" type="ORF">UFOPK1493_04423</name>
</gene>
<reference evidence="2" key="1">
    <citation type="submission" date="2020-05" db="EMBL/GenBank/DDBJ databases">
        <authorList>
            <person name="Chiriac C."/>
            <person name="Salcher M."/>
            <person name="Ghai R."/>
            <person name="Kavagutti S V."/>
        </authorList>
    </citation>
    <scope>NUCLEOTIDE SEQUENCE</scope>
</reference>
<dbReference type="SMART" id="SM00860">
    <property type="entry name" value="SMI1_KNR4"/>
    <property type="match status" value="1"/>
</dbReference>
<dbReference type="AlphaFoldDB" id="A0A6J6GMP9"/>
<evidence type="ECO:0000313" key="2">
    <source>
        <dbReference type="EMBL" id="CAB4602527.1"/>
    </source>
</evidence>
<dbReference type="Gene3D" id="3.40.1580.10">
    <property type="entry name" value="SMI1/KNR4-like"/>
    <property type="match status" value="1"/>
</dbReference>
<dbReference type="EMBL" id="CAEZSR010000348">
    <property type="protein sequence ID" value="CAB4602527.1"/>
    <property type="molecule type" value="Genomic_DNA"/>
</dbReference>
<name>A0A6J6GMP9_9ZZZZ</name>
<sequence>MLASSARSGQSARVSDESVEQALSICEGHANGHYAGPRSELIPAAEAALGFSFPPSYRQFIERLGAGSIGSFEVYGLTGQPFTGVVPDAVGRTLHDRNGPSRLPHTMLIIGSDGMGGDYVLDVSKGAEPPVEVWEGGRSVPGQQLERVGVSFGSWLLENVRIQART</sequence>
<organism evidence="2">
    <name type="scientific">freshwater metagenome</name>
    <dbReference type="NCBI Taxonomy" id="449393"/>
    <lineage>
        <taxon>unclassified sequences</taxon>
        <taxon>metagenomes</taxon>
        <taxon>ecological metagenomes</taxon>
    </lineage>
</organism>